<sequence>MSLRLWRASIVTTAPSKSIRARKRISQVHSENCSAFGARTMHVVPDQPLTATVEPVHRYTTVRPHPAIGMLTPHRARTRPRDRAWPRGHQGRQPAPTPDHRNQTNEPPQNPRLDSQAIGLLAQGQGHDLDEPGRPFHEHRRRRGPVLDL</sequence>
<feature type="region of interest" description="Disordered" evidence="1">
    <location>
        <begin position="57"/>
        <end position="149"/>
    </location>
</feature>
<feature type="compositionally biased region" description="Basic residues" evidence="1">
    <location>
        <begin position="137"/>
        <end position="149"/>
    </location>
</feature>
<dbReference type="EMBL" id="ACVN02000077">
    <property type="protein sequence ID" value="ERK60709.1"/>
    <property type="molecule type" value="Genomic_DNA"/>
</dbReference>
<dbReference type="Proteomes" id="UP000017052">
    <property type="component" value="Unassembled WGS sequence"/>
</dbReference>
<comment type="caution">
    <text evidence="2">The sequence shown here is derived from an EMBL/GenBank/DDBJ whole genome shotgun (WGS) entry which is preliminary data.</text>
</comment>
<evidence type="ECO:0000256" key="1">
    <source>
        <dbReference type="SAM" id="MobiDB-lite"/>
    </source>
</evidence>
<evidence type="ECO:0000313" key="2">
    <source>
        <dbReference type="EMBL" id="ERK60709.1"/>
    </source>
</evidence>
<feature type="compositionally biased region" description="Basic and acidic residues" evidence="1">
    <location>
        <begin position="127"/>
        <end position="136"/>
    </location>
</feature>
<proteinExistence type="predicted"/>
<evidence type="ECO:0000313" key="3">
    <source>
        <dbReference type="Proteomes" id="UP000017052"/>
    </source>
</evidence>
<name>U2QWW2_9ACTN</name>
<organism evidence="2 3">
    <name type="scientific">Propionibacterium acidifaciens F0233</name>
    <dbReference type="NCBI Taxonomy" id="553198"/>
    <lineage>
        <taxon>Bacteria</taxon>
        <taxon>Bacillati</taxon>
        <taxon>Actinomycetota</taxon>
        <taxon>Actinomycetes</taxon>
        <taxon>Propionibacteriales</taxon>
        <taxon>Propionibacteriaceae</taxon>
        <taxon>Propionibacterium</taxon>
    </lineage>
</organism>
<reference evidence="2" key="1">
    <citation type="submission" date="2013-08" db="EMBL/GenBank/DDBJ databases">
        <authorList>
            <person name="Durkin A.S."/>
            <person name="Haft D.R."/>
            <person name="McCorrison J."/>
            <person name="Torralba M."/>
            <person name="Gillis M."/>
            <person name="Haft D.H."/>
            <person name="Methe B."/>
            <person name="Sutton G."/>
            <person name="Nelson K.E."/>
        </authorList>
    </citation>
    <scope>NUCLEOTIDE SEQUENCE [LARGE SCALE GENOMIC DNA]</scope>
    <source>
        <strain evidence="2">F0233</strain>
    </source>
</reference>
<protein>
    <recommendedName>
        <fullName evidence="4">Integrase core domain protein</fullName>
    </recommendedName>
</protein>
<accession>U2QWW2</accession>
<gene>
    <name evidence="2" type="ORF">HMPREF0682_1045</name>
</gene>
<evidence type="ECO:0008006" key="4">
    <source>
        <dbReference type="Google" id="ProtNLM"/>
    </source>
</evidence>
<dbReference type="AlphaFoldDB" id="U2QWW2"/>
<keyword evidence="3" id="KW-1185">Reference proteome</keyword>